<gene>
    <name evidence="1" type="ORF">LPU83_3556</name>
</gene>
<dbReference type="HOGENOM" id="CLU_2919660_0_0_5"/>
<organism evidence="1 2">
    <name type="scientific">Rhizobium favelukesii</name>
    <dbReference type="NCBI Taxonomy" id="348824"/>
    <lineage>
        <taxon>Bacteria</taxon>
        <taxon>Pseudomonadati</taxon>
        <taxon>Pseudomonadota</taxon>
        <taxon>Alphaproteobacteria</taxon>
        <taxon>Hyphomicrobiales</taxon>
        <taxon>Rhizobiaceae</taxon>
        <taxon>Rhizobium/Agrobacterium group</taxon>
        <taxon>Rhizobium</taxon>
    </lineage>
</organism>
<dbReference type="Proteomes" id="UP000019443">
    <property type="component" value="Chromosome"/>
</dbReference>
<proteinExistence type="predicted"/>
<reference evidence="1" key="1">
    <citation type="submission" date="2013-11" db="EMBL/GenBank/DDBJ databases">
        <title>Draft genome sequence of the broad-host-range Rhizobium sp. LPU83 strain, a member of the low-genetic diversity Oregon-like Rhizobium sp. group.</title>
        <authorList>
            <person name="Wibberg D."/>
            <person name="Puehler A."/>
            <person name="Schlueter A."/>
        </authorList>
    </citation>
    <scope>NUCLEOTIDE SEQUENCE [LARGE SCALE GENOMIC DNA]</scope>
    <source>
        <strain evidence="1">LPU83</strain>
    </source>
</reference>
<dbReference type="EMBL" id="HG916852">
    <property type="protein sequence ID" value="CDM59200.1"/>
    <property type="molecule type" value="Genomic_DNA"/>
</dbReference>
<dbReference type="KEGG" id="rhl:LPU83_3556"/>
<evidence type="ECO:0000313" key="2">
    <source>
        <dbReference type="Proteomes" id="UP000019443"/>
    </source>
</evidence>
<keyword evidence="2" id="KW-1185">Reference proteome</keyword>
<evidence type="ECO:0000313" key="1">
    <source>
        <dbReference type="EMBL" id="CDM59200.1"/>
    </source>
</evidence>
<accession>W6RFT9</accession>
<sequence length="61" mass="6613">MHDVCLRLRCRVLARAEVSARVVSFTKRAAAKSAAEIKDGLSPDVAYLMETCAAGFIGVMR</sequence>
<dbReference type="AlphaFoldDB" id="W6RFT9"/>
<name>W6RFT9_9HYPH</name>
<protein>
    <submittedName>
        <fullName evidence="1">Uncharacterized protein</fullName>
    </submittedName>
</protein>